<dbReference type="InParanoid" id="D6TG17"/>
<dbReference type="EMBL" id="ADVG01000001">
    <property type="protein sequence ID" value="EFH88719.1"/>
    <property type="molecule type" value="Genomic_DNA"/>
</dbReference>
<dbReference type="RefSeq" id="WP_007904872.1">
    <property type="nucleotide sequence ID" value="NZ_ADVG01000001.1"/>
</dbReference>
<dbReference type="Proteomes" id="UP000004508">
    <property type="component" value="Unassembled WGS sequence"/>
</dbReference>
<accession>D6TG17</accession>
<comment type="caution">
    <text evidence="1">The sequence shown here is derived from an EMBL/GenBank/DDBJ whole genome shotgun (WGS) entry which is preliminary data.</text>
</comment>
<organism evidence="1 2">
    <name type="scientific">Ktedonobacter racemifer DSM 44963</name>
    <dbReference type="NCBI Taxonomy" id="485913"/>
    <lineage>
        <taxon>Bacteria</taxon>
        <taxon>Bacillati</taxon>
        <taxon>Chloroflexota</taxon>
        <taxon>Ktedonobacteria</taxon>
        <taxon>Ktedonobacterales</taxon>
        <taxon>Ktedonobacteraceae</taxon>
        <taxon>Ktedonobacter</taxon>
    </lineage>
</organism>
<evidence type="ECO:0000313" key="2">
    <source>
        <dbReference type="Proteomes" id="UP000004508"/>
    </source>
</evidence>
<keyword evidence="2" id="KW-1185">Reference proteome</keyword>
<reference evidence="1 2" key="1">
    <citation type="journal article" date="2011" name="Stand. Genomic Sci.">
        <title>Non-contiguous finished genome sequence and contextual data of the filamentous soil bacterium Ktedonobacter racemifer type strain (SOSP1-21).</title>
        <authorList>
            <person name="Chang Y.J."/>
            <person name="Land M."/>
            <person name="Hauser L."/>
            <person name="Chertkov O."/>
            <person name="Del Rio T.G."/>
            <person name="Nolan M."/>
            <person name="Copeland A."/>
            <person name="Tice H."/>
            <person name="Cheng J.F."/>
            <person name="Lucas S."/>
            <person name="Han C."/>
            <person name="Goodwin L."/>
            <person name="Pitluck S."/>
            <person name="Ivanova N."/>
            <person name="Ovchinikova G."/>
            <person name="Pati A."/>
            <person name="Chen A."/>
            <person name="Palaniappan K."/>
            <person name="Mavromatis K."/>
            <person name="Liolios K."/>
            <person name="Brettin T."/>
            <person name="Fiebig A."/>
            <person name="Rohde M."/>
            <person name="Abt B."/>
            <person name="Goker M."/>
            <person name="Detter J.C."/>
            <person name="Woyke T."/>
            <person name="Bristow J."/>
            <person name="Eisen J.A."/>
            <person name="Markowitz V."/>
            <person name="Hugenholtz P."/>
            <person name="Kyrpides N.C."/>
            <person name="Klenk H.P."/>
            <person name="Lapidus A."/>
        </authorList>
    </citation>
    <scope>NUCLEOTIDE SEQUENCE [LARGE SCALE GENOMIC DNA]</scope>
    <source>
        <strain evidence="2">DSM 44963</strain>
    </source>
</reference>
<proteinExistence type="predicted"/>
<gene>
    <name evidence="1" type="ORF">Krac_10208</name>
</gene>
<sequence length="144" mass="16106">MGWMPPDAKLLLDQHCYPSSGPGLAAKPIVLGSFGQQAWHMGALFLSQFWLGGWRRPVAQRIRTIFLRSTHLLTYRALSDSLGLGDLFLFPALLIQLPGTQSSALAPIFRKGFFLAHASFHRLVRFFSLDPHAQVNYLSETLIV</sequence>
<protein>
    <submittedName>
        <fullName evidence="1">Uncharacterized protein</fullName>
    </submittedName>
</protein>
<name>D6TG17_KTERA</name>
<dbReference type="AlphaFoldDB" id="D6TG17"/>
<evidence type="ECO:0000313" key="1">
    <source>
        <dbReference type="EMBL" id="EFH88719.1"/>
    </source>
</evidence>